<feature type="region of interest" description="Disordered" evidence="2">
    <location>
        <begin position="221"/>
        <end position="258"/>
    </location>
</feature>
<dbReference type="PANTHER" id="PTHR13947">
    <property type="entry name" value="GNAT FAMILY N-ACETYLTRANSFERASE"/>
    <property type="match status" value="1"/>
</dbReference>
<evidence type="ECO:0000313" key="4">
    <source>
        <dbReference type="EMBL" id="KUF90388.1"/>
    </source>
</evidence>
<dbReference type="InterPro" id="IPR050769">
    <property type="entry name" value="NAT_camello-type"/>
</dbReference>
<evidence type="ECO:0000256" key="1">
    <source>
        <dbReference type="ARBA" id="ARBA00022679"/>
    </source>
</evidence>
<name>A0A0W8D209_PHYNI</name>
<dbReference type="InterPro" id="IPR000182">
    <property type="entry name" value="GNAT_dom"/>
</dbReference>
<dbReference type="Pfam" id="PF00583">
    <property type="entry name" value="Acetyltransf_1"/>
    <property type="match status" value="1"/>
</dbReference>
<dbReference type="PROSITE" id="PS51186">
    <property type="entry name" value="GNAT"/>
    <property type="match status" value="1"/>
</dbReference>
<evidence type="ECO:0000313" key="5">
    <source>
        <dbReference type="Proteomes" id="UP000054636"/>
    </source>
</evidence>
<organism evidence="4 5">
    <name type="scientific">Phytophthora nicotianae</name>
    <name type="common">Potato buckeye rot agent</name>
    <name type="synonym">Phytophthora parasitica</name>
    <dbReference type="NCBI Taxonomy" id="4792"/>
    <lineage>
        <taxon>Eukaryota</taxon>
        <taxon>Sar</taxon>
        <taxon>Stramenopiles</taxon>
        <taxon>Oomycota</taxon>
        <taxon>Peronosporomycetes</taxon>
        <taxon>Peronosporales</taxon>
        <taxon>Peronosporaceae</taxon>
        <taxon>Phytophthora</taxon>
    </lineage>
</organism>
<sequence>MRSYSFEGEDEASKTLWEQYAPQDQEGVNAVFIDGCEFYRDSFPSHVQEHWTPGGNFWVVTTPENSVHKVVGIVGLEDKGDGVGELRRMAVSSAFRRHGLGRRLVNELETWAKDHGFTKIFLMNGGPKEDARAFYRAIGYQDVGMKVVSVEPHVEVFQLAKQLTPDLSISTAATSAMRSAVREPVLQTVAPPPTLHEAIDFNQAQPQAHAVPISGQIASTQTWRDNSVQSHGVSEKDAAAQDYRDSDNEYDLFGASKS</sequence>
<evidence type="ECO:0000256" key="2">
    <source>
        <dbReference type="SAM" id="MobiDB-lite"/>
    </source>
</evidence>
<dbReference type="GO" id="GO:0008080">
    <property type="term" value="F:N-acetyltransferase activity"/>
    <property type="evidence" value="ECO:0007669"/>
    <property type="project" value="InterPro"/>
</dbReference>
<accession>A0A0W8D209</accession>
<dbReference type="Proteomes" id="UP000054636">
    <property type="component" value="Unassembled WGS sequence"/>
</dbReference>
<feature type="domain" description="N-acetyltransferase" evidence="3">
    <location>
        <begin position="15"/>
        <end position="164"/>
    </location>
</feature>
<comment type="caution">
    <text evidence="4">The sequence shown here is derived from an EMBL/GenBank/DDBJ whole genome shotgun (WGS) entry which is preliminary data.</text>
</comment>
<feature type="compositionally biased region" description="Polar residues" evidence="2">
    <location>
        <begin position="221"/>
        <end position="232"/>
    </location>
</feature>
<dbReference type="AlphaFoldDB" id="A0A0W8D209"/>
<protein>
    <recommendedName>
        <fullName evidence="3">N-acetyltransferase domain-containing protein</fullName>
    </recommendedName>
</protein>
<feature type="compositionally biased region" description="Basic and acidic residues" evidence="2">
    <location>
        <begin position="233"/>
        <end position="247"/>
    </location>
</feature>
<dbReference type="CDD" id="cd04301">
    <property type="entry name" value="NAT_SF"/>
    <property type="match status" value="1"/>
</dbReference>
<evidence type="ECO:0000259" key="3">
    <source>
        <dbReference type="PROSITE" id="PS51186"/>
    </source>
</evidence>
<dbReference type="SUPFAM" id="SSF55729">
    <property type="entry name" value="Acyl-CoA N-acyltransferases (Nat)"/>
    <property type="match status" value="1"/>
</dbReference>
<reference evidence="4 5" key="1">
    <citation type="submission" date="2015-11" db="EMBL/GenBank/DDBJ databases">
        <title>Genomes and virulence difference between two physiological races of Phytophthora nicotianae.</title>
        <authorList>
            <person name="Liu H."/>
            <person name="Ma X."/>
            <person name="Yu H."/>
            <person name="Fang D."/>
            <person name="Li Y."/>
            <person name="Wang X."/>
            <person name="Wang W."/>
            <person name="Dong Y."/>
            <person name="Xiao B."/>
        </authorList>
    </citation>
    <scope>NUCLEOTIDE SEQUENCE [LARGE SCALE GENOMIC DNA]</scope>
    <source>
        <strain evidence="5">race 1</strain>
    </source>
</reference>
<dbReference type="InterPro" id="IPR016181">
    <property type="entry name" value="Acyl_CoA_acyltransferase"/>
</dbReference>
<proteinExistence type="predicted"/>
<dbReference type="PANTHER" id="PTHR13947:SF37">
    <property type="entry name" value="LD18367P"/>
    <property type="match status" value="1"/>
</dbReference>
<gene>
    <name evidence="4" type="ORF">AM588_10003327</name>
</gene>
<keyword evidence="1" id="KW-0808">Transferase</keyword>
<dbReference type="EMBL" id="LNFP01000686">
    <property type="protein sequence ID" value="KUF90388.1"/>
    <property type="molecule type" value="Genomic_DNA"/>
</dbReference>
<dbReference type="Gene3D" id="3.40.630.30">
    <property type="match status" value="1"/>
</dbReference>